<evidence type="ECO:0000256" key="1">
    <source>
        <dbReference type="ARBA" id="ARBA00004141"/>
    </source>
</evidence>
<dbReference type="Proteomes" id="UP000622533">
    <property type="component" value="Unassembled WGS sequence"/>
</dbReference>
<evidence type="ECO:0000256" key="5">
    <source>
        <dbReference type="SAM" id="Phobius"/>
    </source>
</evidence>
<feature type="transmembrane region" description="Helical" evidence="5">
    <location>
        <begin position="146"/>
        <end position="170"/>
    </location>
</feature>
<comment type="subcellular location">
    <subcellularLocation>
        <location evidence="1">Membrane</location>
        <topology evidence="1">Multi-pass membrane protein</topology>
    </subcellularLocation>
</comment>
<evidence type="ECO:0000313" key="7">
    <source>
        <dbReference type="Proteomes" id="UP000622533"/>
    </source>
</evidence>
<evidence type="ECO:0000313" key="6">
    <source>
        <dbReference type="EMBL" id="MBE9022231.1"/>
    </source>
</evidence>
<feature type="transmembrane region" description="Helical" evidence="5">
    <location>
        <begin position="105"/>
        <end position="123"/>
    </location>
</feature>
<accession>A0A8J7D9D1</accession>
<name>A0A8J7D9D1_DESMC</name>
<sequence>MTISQKHQNHNTINTQLNRFLQYFRQSSRWQPKLLLALFLTSISSVIVFLPDGLSIQGRLTVFVFLLTVILWSTTSINAGYIALVSVLMLLLTGGISQEDFFESLGSDVVWLMIGAFVLGGAVKQTGLATRLTQAVAAKAHNVSSLFWLLTTVLIPLSFLIPSTSGRAAVTHPIFRSVANAVEEKRTRRALALLMPSIILVSTIASLTGAGSHLVAKDLLQEISDKDISFSQWLLYGLPFGIVASYTCCWVIMRLFLDKKSLQQKLDVECLQSTPLSVPERKTLLIVLLMLALWLTEKWHGLEIATVTIIGAMILTAPYFGVMKWKDAVKDVSWNLIIFVGATLVLGRALISSGASEWIINHVFGFSEIDSTKSHFLILVLLTIISLTSHIYMTSHTARAAALVPPLLYLASSLDINPVAVLFLGTLGMDYCLTFPVSSKALMVYQDAEEDGFKPTDLLRLSSVMIVVHFALVLVFYYTWWRWVGLSF</sequence>
<dbReference type="RefSeq" id="WP_193914784.1">
    <property type="nucleotide sequence ID" value="NZ_JADEXS020000001.1"/>
</dbReference>
<feature type="transmembrane region" description="Helical" evidence="5">
    <location>
        <begin position="407"/>
        <end position="429"/>
    </location>
</feature>
<evidence type="ECO:0000256" key="4">
    <source>
        <dbReference type="ARBA" id="ARBA00023136"/>
    </source>
</evidence>
<protein>
    <submittedName>
        <fullName evidence="6">Anion permease</fullName>
    </submittedName>
</protein>
<dbReference type="EMBL" id="JADEXS010000067">
    <property type="protein sequence ID" value="MBE9022231.1"/>
    <property type="molecule type" value="Genomic_DNA"/>
</dbReference>
<feature type="transmembrane region" description="Helical" evidence="5">
    <location>
        <begin position="302"/>
        <end position="322"/>
    </location>
</feature>
<keyword evidence="3 5" id="KW-1133">Transmembrane helix</keyword>
<keyword evidence="4 5" id="KW-0472">Membrane</keyword>
<feature type="transmembrane region" description="Helical" evidence="5">
    <location>
        <begin position="458"/>
        <end position="480"/>
    </location>
</feature>
<evidence type="ECO:0000256" key="2">
    <source>
        <dbReference type="ARBA" id="ARBA00022692"/>
    </source>
</evidence>
<feature type="transmembrane region" description="Helical" evidence="5">
    <location>
        <begin position="34"/>
        <end position="51"/>
    </location>
</feature>
<evidence type="ECO:0000256" key="3">
    <source>
        <dbReference type="ARBA" id="ARBA00022989"/>
    </source>
</evidence>
<dbReference type="PANTHER" id="PTHR10283">
    <property type="entry name" value="SOLUTE CARRIER FAMILY 13 MEMBER"/>
    <property type="match status" value="1"/>
</dbReference>
<keyword evidence="7" id="KW-1185">Reference proteome</keyword>
<reference evidence="6" key="1">
    <citation type="submission" date="2020-10" db="EMBL/GenBank/DDBJ databases">
        <authorList>
            <person name="Castelo-Branco R."/>
            <person name="Eusebio N."/>
            <person name="Adriana R."/>
            <person name="Vieira A."/>
            <person name="Brugerolle De Fraissinette N."/>
            <person name="Rezende De Castro R."/>
            <person name="Schneider M.P."/>
            <person name="Vasconcelos V."/>
            <person name="Leao P.N."/>
        </authorList>
    </citation>
    <scope>NUCLEOTIDE SEQUENCE</scope>
    <source>
        <strain evidence="6">LEGE 12446</strain>
    </source>
</reference>
<feature type="transmembrane region" description="Helical" evidence="5">
    <location>
        <begin position="375"/>
        <end position="395"/>
    </location>
</feature>
<gene>
    <name evidence="6" type="ORF">IQ276_07240</name>
</gene>
<dbReference type="AlphaFoldDB" id="A0A8J7D9D1"/>
<feature type="transmembrane region" description="Helical" evidence="5">
    <location>
        <begin position="233"/>
        <end position="257"/>
    </location>
</feature>
<feature type="transmembrane region" description="Helical" evidence="5">
    <location>
        <begin position="63"/>
        <end position="93"/>
    </location>
</feature>
<feature type="transmembrane region" description="Helical" evidence="5">
    <location>
        <begin position="334"/>
        <end position="355"/>
    </location>
</feature>
<dbReference type="Pfam" id="PF00939">
    <property type="entry name" value="Na_sulph_symp"/>
    <property type="match status" value="1"/>
</dbReference>
<keyword evidence="2 5" id="KW-0812">Transmembrane</keyword>
<dbReference type="InterPro" id="IPR001898">
    <property type="entry name" value="SLC13A/DASS"/>
</dbReference>
<comment type="caution">
    <text evidence="6">The sequence shown here is derived from an EMBL/GenBank/DDBJ whole genome shotgun (WGS) entry which is preliminary data.</text>
</comment>
<proteinExistence type="predicted"/>
<dbReference type="GO" id="GO:0022857">
    <property type="term" value="F:transmembrane transporter activity"/>
    <property type="evidence" value="ECO:0007669"/>
    <property type="project" value="InterPro"/>
</dbReference>
<organism evidence="6 7">
    <name type="scientific">Desmonostoc muscorum LEGE 12446</name>
    <dbReference type="NCBI Taxonomy" id="1828758"/>
    <lineage>
        <taxon>Bacteria</taxon>
        <taxon>Bacillati</taxon>
        <taxon>Cyanobacteriota</taxon>
        <taxon>Cyanophyceae</taxon>
        <taxon>Nostocales</taxon>
        <taxon>Nostocaceae</taxon>
        <taxon>Desmonostoc</taxon>
    </lineage>
</organism>
<dbReference type="GO" id="GO:0005886">
    <property type="term" value="C:plasma membrane"/>
    <property type="evidence" value="ECO:0007669"/>
    <property type="project" value="TreeGrafter"/>
</dbReference>
<feature type="transmembrane region" description="Helical" evidence="5">
    <location>
        <begin position="191"/>
        <end position="213"/>
    </location>
</feature>